<accession>A0ABV8P8N8</accession>
<evidence type="ECO:0000313" key="1">
    <source>
        <dbReference type="EMBL" id="MFC4210046.1"/>
    </source>
</evidence>
<reference evidence="2" key="1">
    <citation type="journal article" date="2019" name="Int. J. Syst. Evol. Microbiol.">
        <title>The Global Catalogue of Microorganisms (GCM) 10K type strain sequencing project: providing services to taxonomists for standard genome sequencing and annotation.</title>
        <authorList>
            <consortium name="The Broad Institute Genomics Platform"/>
            <consortium name="The Broad Institute Genome Sequencing Center for Infectious Disease"/>
            <person name="Wu L."/>
            <person name="Ma J."/>
        </authorList>
    </citation>
    <scope>NUCLEOTIDE SEQUENCE [LARGE SCALE GENOMIC DNA]</scope>
    <source>
        <strain evidence="2">CCM 8691</strain>
    </source>
</reference>
<gene>
    <name evidence="1" type="ORF">ACFOWA_02555</name>
</gene>
<dbReference type="Proteomes" id="UP001595789">
    <property type="component" value="Unassembled WGS sequence"/>
</dbReference>
<dbReference type="EMBL" id="JBHSBW010000007">
    <property type="protein sequence ID" value="MFC4210046.1"/>
    <property type="molecule type" value="Genomic_DNA"/>
</dbReference>
<sequence>MYKKVIVLVAAFGLFSCNQREESKANTDLLYFDINGYFKKEASRLKKTNPQITKQVFVNNATETKTQTIKDWDKELAIFSSADINKSSWRGSFTIDRTANKEHYTSASKKIPVKDVLIEKYNQEIQKVQIIISNKNILYTSGDTLTYYPDSLYQIKKHQQIKLLNAKNYQISGRFK</sequence>
<organism evidence="1 2">
    <name type="scientific">Pedobacter lithocola</name>
    <dbReference type="NCBI Taxonomy" id="1908239"/>
    <lineage>
        <taxon>Bacteria</taxon>
        <taxon>Pseudomonadati</taxon>
        <taxon>Bacteroidota</taxon>
        <taxon>Sphingobacteriia</taxon>
        <taxon>Sphingobacteriales</taxon>
        <taxon>Sphingobacteriaceae</taxon>
        <taxon>Pedobacter</taxon>
    </lineage>
</organism>
<protein>
    <recommendedName>
        <fullName evidence="3">LPS export ABC transporter protein LptC</fullName>
    </recommendedName>
</protein>
<name>A0ABV8P8N8_9SPHI</name>
<dbReference type="PROSITE" id="PS51257">
    <property type="entry name" value="PROKAR_LIPOPROTEIN"/>
    <property type="match status" value="1"/>
</dbReference>
<proteinExistence type="predicted"/>
<comment type="caution">
    <text evidence="1">The sequence shown here is derived from an EMBL/GenBank/DDBJ whole genome shotgun (WGS) entry which is preliminary data.</text>
</comment>
<evidence type="ECO:0000313" key="2">
    <source>
        <dbReference type="Proteomes" id="UP001595789"/>
    </source>
</evidence>
<keyword evidence="2" id="KW-1185">Reference proteome</keyword>
<evidence type="ECO:0008006" key="3">
    <source>
        <dbReference type="Google" id="ProtNLM"/>
    </source>
</evidence>
<dbReference type="RefSeq" id="WP_378981472.1">
    <property type="nucleotide sequence ID" value="NZ_JBHSBW010000007.1"/>
</dbReference>